<protein>
    <recommendedName>
        <fullName evidence="8 9">Peptidyl-tRNA hydrolase</fullName>
        <shortName evidence="9">PTH</shortName>
        <ecNumber evidence="3 9">3.1.1.29</ecNumber>
    </recommendedName>
</protein>
<comment type="catalytic activity">
    <reaction evidence="7 9">
        <text>an N-acyl-L-alpha-aminoacyl-tRNA + H2O = an N-acyl-L-amino acid + a tRNA + H(+)</text>
        <dbReference type="Rhea" id="RHEA:54448"/>
        <dbReference type="Rhea" id="RHEA-COMP:10123"/>
        <dbReference type="Rhea" id="RHEA-COMP:13883"/>
        <dbReference type="ChEBI" id="CHEBI:15377"/>
        <dbReference type="ChEBI" id="CHEBI:15378"/>
        <dbReference type="ChEBI" id="CHEBI:59874"/>
        <dbReference type="ChEBI" id="CHEBI:78442"/>
        <dbReference type="ChEBI" id="CHEBI:138191"/>
        <dbReference type="EC" id="3.1.1.29"/>
    </reaction>
</comment>
<dbReference type="PANTHER" id="PTHR12649">
    <property type="entry name" value="PEPTIDYL-TRNA HYDROLASE 2"/>
    <property type="match status" value="1"/>
</dbReference>
<evidence type="ECO:0000256" key="9">
    <source>
        <dbReference type="HAMAP-Rule" id="MF_00628"/>
    </source>
</evidence>
<gene>
    <name evidence="9" type="primary">pth</name>
    <name evidence="10" type="ORF">BXU00_02765</name>
</gene>
<reference evidence="10 11" key="1">
    <citation type="journal article" date="2018" name="Syst. Appl. Microbiol.">
        <title>A new symbiotic nanoarchaeote (Candidatus Nanoclepta minutus) and its host (Zestosphaera tikiterensis gen. nov., sp. nov.) from a New Zealand hot spring.</title>
        <authorList>
            <person name="St John E."/>
            <person name="Liu Y."/>
            <person name="Podar M."/>
            <person name="Stott M.B."/>
            <person name="Meneghin J."/>
            <person name="Chen Z."/>
            <person name="Lagutin K."/>
            <person name="Mitchell K."/>
            <person name="Reysenbach A.L."/>
        </authorList>
    </citation>
    <scope>NUCLEOTIDE SEQUENCE [LARGE SCALE GENOMIC DNA]</scope>
    <source>
        <strain evidence="10">NZ3</strain>
    </source>
</reference>
<dbReference type="Pfam" id="PF01981">
    <property type="entry name" value="PTH2"/>
    <property type="match status" value="1"/>
</dbReference>
<name>A0A397WMB1_9ARCH</name>
<dbReference type="AlphaFoldDB" id="A0A397WMB1"/>
<comment type="subcellular location">
    <subcellularLocation>
        <location evidence="2 9">Cytoplasm</location>
    </subcellularLocation>
</comment>
<comment type="caution">
    <text evidence="10">The sequence shown here is derived from an EMBL/GenBank/DDBJ whole genome shotgun (WGS) entry which is preliminary data.</text>
</comment>
<evidence type="ECO:0000256" key="2">
    <source>
        <dbReference type="ARBA" id="ARBA00004496"/>
    </source>
</evidence>
<dbReference type="SUPFAM" id="SSF102462">
    <property type="entry name" value="Peptidyl-tRNA hydrolase II"/>
    <property type="match status" value="1"/>
</dbReference>
<evidence type="ECO:0000313" key="11">
    <source>
        <dbReference type="Proteomes" id="UP000266622"/>
    </source>
</evidence>
<dbReference type="InterPro" id="IPR002833">
    <property type="entry name" value="PTH2"/>
</dbReference>
<dbReference type="EC" id="3.1.1.29" evidence="3 9"/>
<evidence type="ECO:0000313" key="10">
    <source>
        <dbReference type="EMBL" id="RIB35224.1"/>
    </source>
</evidence>
<evidence type="ECO:0000256" key="8">
    <source>
        <dbReference type="ARBA" id="ARBA00050038"/>
    </source>
</evidence>
<dbReference type="Proteomes" id="UP000266622">
    <property type="component" value="Unassembled WGS sequence"/>
</dbReference>
<evidence type="ECO:0000256" key="7">
    <source>
        <dbReference type="ARBA" id="ARBA00048707"/>
    </source>
</evidence>
<dbReference type="CDD" id="cd02430">
    <property type="entry name" value="PTH2"/>
    <property type="match status" value="1"/>
</dbReference>
<dbReference type="NCBIfam" id="NF003314">
    <property type="entry name" value="PRK04322.1"/>
    <property type="match status" value="1"/>
</dbReference>
<dbReference type="HAMAP" id="MF_00628">
    <property type="entry name" value="Pept_tRNA_hydro_arch"/>
    <property type="match status" value="1"/>
</dbReference>
<evidence type="ECO:0000256" key="1">
    <source>
        <dbReference type="ARBA" id="ARBA00003043"/>
    </source>
</evidence>
<dbReference type="InterPro" id="IPR023476">
    <property type="entry name" value="Pep_tRNA_hydro_II_dom_sf"/>
</dbReference>
<comment type="function">
    <text evidence="1 9">The natural substrate for this enzyme may be peptidyl-tRNAs which drop off the ribosome during protein synthesis.</text>
</comment>
<dbReference type="NCBIfam" id="TIGR00283">
    <property type="entry name" value="arch_pth2"/>
    <property type="match status" value="1"/>
</dbReference>
<evidence type="ECO:0000256" key="3">
    <source>
        <dbReference type="ARBA" id="ARBA00013260"/>
    </source>
</evidence>
<dbReference type="GO" id="GO:0006412">
    <property type="term" value="P:translation"/>
    <property type="evidence" value="ECO:0007669"/>
    <property type="project" value="UniProtKB-UniRule"/>
</dbReference>
<dbReference type="InterPro" id="IPR034759">
    <property type="entry name" value="Pept_tRNA_hydro_arch"/>
</dbReference>
<evidence type="ECO:0000256" key="4">
    <source>
        <dbReference type="ARBA" id="ARBA00022490"/>
    </source>
</evidence>
<organism evidence="10 11">
    <name type="scientific">Candidatus Nanoclepta minutus</name>
    <dbReference type="NCBI Taxonomy" id="1940235"/>
    <lineage>
        <taxon>Archaea</taxon>
        <taxon>Nanobdellota</taxon>
        <taxon>Candidatus Nanoclepta</taxon>
    </lineage>
</organism>
<dbReference type="EMBL" id="MWMI01000004">
    <property type="protein sequence ID" value="RIB35224.1"/>
    <property type="molecule type" value="Genomic_DNA"/>
</dbReference>
<dbReference type="Gene3D" id="3.40.1490.10">
    <property type="entry name" value="Bit1"/>
    <property type="match status" value="1"/>
</dbReference>
<keyword evidence="4 9" id="KW-0963">Cytoplasm</keyword>
<evidence type="ECO:0000256" key="5">
    <source>
        <dbReference type="ARBA" id="ARBA00022801"/>
    </source>
</evidence>
<dbReference type="GO" id="GO:0005829">
    <property type="term" value="C:cytosol"/>
    <property type="evidence" value="ECO:0007669"/>
    <property type="project" value="TreeGrafter"/>
</dbReference>
<sequence>MKYKQVIVLREDLTISCGKLCIQVAHASLEAALSADPEILKKWREEGAKKVLLKVKNEEELLNIYKMAKENNLTCVLIKDAGLTEIPPGTITCVGIGPDEETKIDKITGNLRLYYGGRG</sequence>
<dbReference type="FunFam" id="3.40.1490.10:FF:000001">
    <property type="entry name" value="Peptidyl-tRNA hydrolase 2"/>
    <property type="match status" value="1"/>
</dbReference>
<comment type="similarity">
    <text evidence="6 9">Belongs to the PTH2 family.</text>
</comment>
<dbReference type="GO" id="GO:0004045">
    <property type="term" value="F:peptidyl-tRNA hydrolase activity"/>
    <property type="evidence" value="ECO:0007669"/>
    <property type="project" value="UniProtKB-UniRule"/>
</dbReference>
<proteinExistence type="inferred from homology"/>
<evidence type="ECO:0000256" key="6">
    <source>
        <dbReference type="ARBA" id="ARBA00038050"/>
    </source>
</evidence>
<accession>A0A397WMB1</accession>
<dbReference type="PANTHER" id="PTHR12649:SF11">
    <property type="entry name" value="PEPTIDYL-TRNA HYDROLASE 2, MITOCHONDRIAL"/>
    <property type="match status" value="1"/>
</dbReference>
<keyword evidence="5 9" id="KW-0378">Hydrolase</keyword>